<gene>
    <name evidence="3" type="ORF">DB32_004458</name>
</gene>
<dbReference type="KEGG" id="samy:DB32_004458"/>
<proteinExistence type="predicted"/>
<evidence type="ECO:0000313" key="3">
    <source>
        <dbReference type="EMBL" id="AKF07309.1"/>
    </source>
</evidence>
<feature type="transmembrane region" description="Helical" evidence="1">
    <location>
        <begin position="263"/>
        <end position="285"/>
    </location>
</feature>
<dbReference type="AlphaFoldDB" id="A0A0F6SFP6"/>
<accession>A0A0F6SFP6</accession>
<organism evidence="3 4">
    <name type="scientific">Sandaracinus amylolyticus</name>
    <dbReference type="NCBI Taxonomy" id="927083"/>
    <lineage>
        <taxon>Bacteria</taxon>
        <taxon>Pseudomonadati</taxon>
        <taxon>Myxococcota</taxon>
        <taxon>Polyangia</taxon>
        <taxon>Polyangiales</taxon>
        <taxon>Sandaracinaceae</taxon>
        <taxon>Sandaracinus</taxon>
    </lineage>
</organism>
<dbReference type="STRING" id="927083.DB32_004458"/>
<evidence type="ECO:0000259" key="2">
    <source>
        <dbReference type="Pfam" id="PF01757"/>
    </source>
</evidence>
<evidence type="ECO:0000313" key="4">
    <source>
        <dbReference type="Proteomes" id="UP000034883"/>
    </source>
</evidence>
<keyword evidence="1" id="KW-0812">Transmembrane</keyword>
<feature type="transmembrane region" description="Helical" evidence="1">
    <location>
        <begin position="222"/>
        <end position="243"/>
    </location>
</feature>
<dbReference type="GO" id="GO:0016747">
    <property type="term" value="F:acyltransferase activity, transferring groups other than amino-acyl groups"/>
    <property type="evidence" value="ECO:0007669"/>
    <property type="project" value="InterPro"/>
</dbReference>
<name>A0A0F6SFP6_9BACT</name>
<keyword evidence="4" id="KW-1185">Reference proteome</keyword>
<feature type="transmembrane region" description="Helical" evidence="1">
    <location>
        <begin position="292"/>
        <end position="308"/>
    </location>
</feature>
<dbReference type="InterPro" id="IPR002656">
    <property type="entry name" value="Acyl_transf_3_dom"/>
</dbReference>
<feature type="transmembrane region" description="Helical" evidence="1">
    <location>
        <begin position="112"/>
        <end position="135"/>
    </location>
</feature>
<protein>
    <submittedName>
        <fullName evidence="3">Acyltransferase family protein</fullName>
    </submittedName>
</protein>
<evidence type="ECO:0000256" key="1">
    <source>
        <dbReference type="SAM" id="Phobius"/>
    </source>
</evidence>
<keyword evidence="1" id="KW-1133">Transmembrane helix</keyword>
<feature type="transmembrane region" description="Helical" evidence="1">
    <location>
        <begin position="144"/>
        <end position="164"/>
    </location>
</feature>
<feature type="transmembrane region" description="Helical" evidence="1">
    <location>
        <begin position="89"/>
        <end position="106"/>
    </location>
</feature>
<dbReference type="EMBL" id="CP011125">
    <property type="protein sequence ID" value="AKF07309.1"/>
    <property type="molecule type" value="Genomic_DNA"/>
</dbReference>
<feature type="transmembrane region" description="Helical" evidence="1">
    <location>
        <begin position="328"/>
        <end position="348"/>
    </location>
</feature>
<keyword evidence="3" id="KW-0012">Acyltransferase</keyword>
<sequence length="361" mass="38384">MTKPARVQGIDVARGIASMLMVQGHAFDAWTSPEARETTWYAIERVFLQTLALPAFLVLAGASLALRVEAAAVKGERAADVRRAVLSRALQIVVVGYALNAFSAIVDGSEGIVTWLRADVLHVIGLSLASLALAIRGERVRAEVVTRVAIGIAIVPIVICPWVTRWSRTVEGPIGWVLGLFADVPGITRMPWIPLASWAAIGFLVARAMIVRNRDVRSAAGAPTSFVIAMGVTASVVIVAGTWAQHALVDALGGPLDRAHVAVIANAVQLVARGILVLAVGALIAPRLPERVRWAVVVMGQGSLWAYAFHVPLCYGRFAEVSRLREGLSIGACALAATLLVIASWGAAGLKRIKDRRWANS</sequence>
<feature type="transmembrane region" description="Helical" evidence="1">
    <location>
        <begin position="192"/>
        <end position="210"/>
    </location>
</feature>
<dbReference type="Pfam" id="PF01757">
    <property type="entry name" value="Acyl_transf_3"/>
    <property type="match status" value="1"/>
</dbReference>
<keyword evidence="1" id="KW-0472">Membrane</keyword>
<feature type="domain" description="Acyltransferase 3" evidence="2">
    <location>
        <begin position="8"/>
        <end position="341"/>
    </location>
</feature>
<dbReference type="Proteomes" id="UP000034883">
    <property type="component" value="Chromosome"/>
</dbReference>
<reference evidence="3 4" key="1">
    <citation type="submission" date="2015-03" db="EMBL/GenBank/DDBJ databases">
        <title>Genome assembly of Sandaracinus amylolyticus DSM 53668.</title>
        <authorList>
            <person name="Sharma G."/>
            <person name="Subramanian S."/>
        </authorList>
    </citation>
    <scope>NUCLEOTIDE SEQUENCE [LARGE SCALE GENOMIC DNA]</scope>
    <source>
        <strain evidence="3 4">DSM 53668</strain>
    </source>
</reference>
<keyword evidence="3" id="KW-0808">Transferase</keyword>